<sequence>MTGDEPPPQDELYEQKDEAYFSYYSMLTHQAQMLQDSVRTSAYQTAILKHSVPFFQGKKIMDVGAGNGILSLFSIQAGASVVYAVEASGVVGCLHKLVQAASGDAETASNPWLRDRLAVVHSRVEDVTPKLLQTCTPPAAPAADGKVDTIVSECLGVVRRTLTQLLVHERMCESFIEARDKFLRPDGAVFPRTGTLCFSLLTDARLWQEVRSRGEWWNTDNFYGVDLTPFLEASRAEAFSSPVVGCFSPVHIVGAQTDLNTSAIICPEDAVNRYLVDFSTISLENLRTFDVPIALDCVAEPVVVHGLGAWFDLSFLQPGEEEEDDMDPKNAMTTSPFAPPTHWAQVRLLFSEPLALNIGQQVMGTLHFQVNESRSYDIFANLYVPLSNESPDVPLFRRTAHWKLDKQTYSWETPGA</sequence>
<keyword evidence="16" id="KW-1185">Reference proteome</keyword>
<dbReference type="GO" id="GO:0005634">
    <property type="term" value="C:nucleus"/>
    <property type="evidence" value="ECO:0007669"/>
    <property type="project" value="UniProtKB-SubCell"/>
</dbReference>
<keyword evidence="6 13" id="KW-0808">Transferase</keyword>
<keyword evidence="4" id="KW-0963">Cytoplasm</keyword>
<dbReference type="Gene3D" id="3.40.50.150">
    <property type="entry name" value="Vaccinia Virus protein VP39"/>
    <property type="match status" value="1"/>
</dbReference>
<evidence type="ECO:0000256" key="1">
    <source>
        <dbReference type="ARBA" id="ARBA00004123"/>
    </source>
</evidence>
<keyword evidence="5 13" id="KW-0489">Methyltransferase</keyword>
<protein>
    <recommendedName>
        <fullName evidence="3">type I protein arginine methyltransferase</fullName>
        <ecNumber evidence="3">2.1.1.319</ecNumber>
    </recommendedName>
</protein>
<comment type="catalytic activity">
    <reaction evidence="12">
        <text>L-arginyl-[protein] + 2 S-adenosyl-L-methionine = N(omega),N(omega)-dimethyl-L-arginyl-[protein] + 2 S-adenosyl-L-homocysteine + 2 H(+)</text>
        <dbReference type="Rhea" id="RHEA:48096"/>
        <dbReference type="Rhea" id="RHEA-COMP:10532"/>
        <dbReference type="Rhea" id="RHEA-COMP:11991"/>
        <dbReference type="ChEBI" id="CHEBI:15378"/>
        <dbReference type="ChEBI" id="CHEBI:29965"/>
        <dbReference type="ChEBI" id="CHEBI:57856"/>
        <dbReference type="ChEBI" id="CHEBI:59789"/>
        <dbReference type="ChEBI" id="CHEBI:61897"/>
        <dbReference type="EC" id="2.1.1.319"/>
    </reaction>
</comment>
<dbReference type="CDD" id="cd02440">
    <property type="entry name" value="AdoMet_MTases"/>
    <property type="match status" value="1"/>
</dbReference>
<keyword evidence="8" id="KW-0156">Chromatin regulator</keyword>
<gene>
    <name evidence="15" type="ORF">MOBT1_002336</name>
</gene>
<dbReference type="InterPro" id="IPR055135">
    <property type="entry name" value="PRMT_dom"/>
</dbReference>
<organism evidence="15 16">
    <name type="scientific">Malassezia obtusa</name>
    <dbReference type="NCBI Taxonomy" id="76774"/>
    <lineage>
        <taxon>Eukaryota</taxon>
        <taxon>Fungi</taxon>
        <taxon>Dikarya</taxon>
        <taxon>Basidiomycota</taxon>
        <taxon>Ustilaginomycotina</taxon>
        <taxon>Malasseziomycetes</taxon>
        <taxon>Malasseziales</taxon>
        <taxon>Malasseziaceae</taxon>
        <taxon>Malassezia</taxon>
    </lineage>
</organism>
<evidence type="ECO:0000259" key="14">
    <source>
        <dbReference type="Pfam" id="PF22528"/>
    </source>
</evidence>
<evidence type="ECO:0000256" key="12">
    <source>
        <dbReference type="ARBA" id="ARBA00049086"/>
    </source>
</evidence>
<dbReference type="PANTHER" id="PTHR11006:SF10">
    <property type="entry name" value="HISTONE-ARGININE METHYLTRANSFERASE CARMER-RELATED"/>
    <property type="match status" value="1"/>
</dbReference>
<proteinExistence type="predicted"/>
<evidence type="ECO:0000313" key="16">
    <source>
        <dbReference type="Proteomes" id="UP001214603"/>
    </source>
</evidence>
<evidence type="ECO:0000256" key="8">
    <source>
        <dbReference type="ARBA" id="ARBA00022853"/>
    </source>
</evidence>
<keyword evidence="7 13" id="KW-0949">S-adenosyl-L-methionine</keyword>
<dbReference type="Gene3D" id="2.70.160.11">
    <property type="entry name" value="Hnrnp arginine n-methyltransferase1"/>
    <property type="match status" value="1"/>
</dbReference>
<reference evidence="15" key="1">
    <citation type="submission" date="2023-03" db="EMBL/GenBank/DDBJ databases">
        <title>Mating type loci evolution in Malassezia.</title>
        <authorList>
            <person name="Coelho M.A."/>
        </authorList>
    </citation>
    <scope>NUCLEOTIDE SEQUENCE</scope>
    <source>
        <strain evidence="15">CBS 7876</strain>
    </source>
</reference>
<comment type="subcellular location">
    <subcellularLocation>
        <location evidence="2">Cytoplasm</location>
    </subcellularLocation>
    <subcellularLocation>
        <location evidence="1">Nucleus</location>
    </subcellularLocation>
</comment>
<evidence type="ECO:0000256" key="11">
    <source>
        <dbReference type="ARBA" id="ARBA00023242"/>
    </source>
</evidence>
<dbReference type="AlphaFoldDB" id="A0AAF0E5T4"/>
<evidence type="ECO:0000256" key="7">
    <source>
        <dbReference type="ARBA" id="ARBA00022691"/>
    </source>
</evidence>
<evidence type="ECO:0000256" key="5">
    <source>
        <dbReference type="ARBA" id="ARBA00022603"/>
    </source>
</evidence>
<accession>A0AAF0E5T4</accession>
<keyword evidence="10" id="KW-0804">Transcription</keyword>
<evidence type="ECO:0000256" key="3">
    <source>
        <dbReference type="ARBA" id="ARBA00011925"/>
    </source>
</evidence>
<dbReference type="GO" id="GO:0070611">
    <property type="term" value="F:histone H3R2 methyltransferase activity"/>
    <property type="evidence" value="ECO:0007669"/>
    <property type="project" value="TreeGrafter"/>
</dbReference>
<dbReference type="Proteomes" id="UP001214603">
    <property type="component" value="Chromosome 5"/>
</dbReference>
<evidence type="ECO:0000256" key="6">
    <source>
        <dbReference type="ARBA" id="ARBA00022679"/>
    </source>
</evidence>
<keyword evidence="9" id="KW-0805">Transcription regulation</keyword>
<keyword evidence="11" id="KW-0539">Nucleus</keyword>
<name>A0AAF0E5T4_9BASI</name>
<feature type="domain" description="Protein arginine N-methyltransferase" evidence="14">
    <location>
        <begin position="215"/>
        <end position="375"/>
    </location>
</feature>
<dbReference type="PANTHER" id="PTHR11006">
    <property type="entry name" value="PROTEIN ARGININE N-METHYLTRANSFERASE"/>
    <property type="match status" value="1"/>
</dbReference>
<dbReference type="GO" id="GO:0005737">
    <property type="term" value="C:cytoplasm"/>
    <property type="evidence" value="ECO:0007669"/>
    <property type="project" value="UniProtKB-SubCell"/>
</dbReference>
<dbReference type="Pfam" id="PF22528">
    <property type="entry name" value="PRMT_C"/>
    <property type="match status" value="1"/>
</dbReference>
<evidence type="ECO:0000313" key="15">
    <source>
        <dbReference type="EMBL" id="WFD03643.1"/>
    </source>
</evidence>
<dbReference type="InterPro" id="IPR029063">
    <property type="entry name" value="SAM-dependent_MTases_sf"/>
</dbReference>
<dbReference type="SUPFAM" id="SSF53335">
    <property type="entry name" value="S-adenosyl-L-methionine-dependent methyltransferases"/>
    <property type="match status" value="1"/>
</dbReference>
<dbReference type="PROSITE" id="PS51678">
    <property type="entry name" value="SAM_MT_PRMT"/>
    <property type="match status" value="1"/>
</dbReference>
<dbReference type="EMBL" id="CP119938">
    <property type="protein sequence ID" value="WFD03643.1"/>
    <property type="molecule type" value="Genomic_DNA"/>
</dbReference>
<dbReference type="EC" id="2.1.1.319" evidence="3"/>
<evidence type="ECO:0000256" key="2">
    <source>
        <dbReference type="ARBA" id="ARBA00004496"/>
    </source>
</evidence>
<evidence type="ECO:0000256" key="9">
    <source>
        <dbReference type="ARBA" id="ARBA00023015"/>
    </source>
</evidence>
<dbReference type="GO" id="GO:0032259">
    <property type="term" value="P:methylation"/>
    <property type="evidence" value="ECO:0007669"/>
    <property type="project" value="UniProtKB-KW"/>
</dbReference>
<dbReference type="GO" id="GO:0035242">
    <property type="term" value="F:protein-arginine omega-N asymmetric methyltransferase activity"/>
    <property type="evidence" value="ECO:0007669"/>
    <property type="project" value="UniProtKB-EC"/>
</dbReference>
<evidence type="ECO:0000256" key="4">
    <source>
        <dbReference type="ARBA" id="ARBA00022490"/>
    </source>
</evidence>
<evidence type="ECO:0000256" key="10">
    <source>
        <dbReference type="ARBA" id="ARBA00023163"/>
    </source>
</evidence>
<evidence type="ECO:0000256" key="13">
    <source>
        <dbReference type="PROSITE-ProRule" id="PRU01015"/>
    </source>
</evidence>
<dbReference type="InterPro" id="IPR025799">
    <property type="entry name" value="Arg_MeTrfase"/>
</dbReference>